<proteinExistence type="predicted"/>
<name>A0A9Q9DDW9_ENSAD</name>
<dbReference type="EMBL" id="CP098809">
    <property type="protein sequence ID" value="USJ27412.1"/>
    <property type="molecule type" value="Genomic_DNA"/>
</dbReference>
<geneLocation type="plasmid" evidence="1 2">
    <name>pB</name>
</geneLocation>
<reference evidence="1" key="1">
    <citation type="submission" date="2022-06" db="EMBL/GenBank/DDBJ databases">
        <title>Physiological and biochemical characterization and genomic elucidation of a strain of the genus Ensifer adhaerens M8 that combines arsenic oxidation and chromium reduction.</title>
        <authorList>
            <person name="Li X."/>
            <person name="Yu c."/>
        </authorList>
    </citation>
    <scope>NUCLEOTIDE SEQUENCE</scope>
    <source>
        <strain evidence="1">M8</strain>
        <plasmid evidence="1">pB</plasmid>
    </source>
</reference>
<evidence type="ECO:0000313" key="1">
    <source>
        <dbReference type="EMBL" id="USJ27412.1"/>
    </source>
</evidence>
<dbReference type="AlphaFoldDB" id="A0A9Q9DDW9"/>
<sequence>MGTDVLKASRGEVATIETPDEREFNCQFFPLSPTSVFLNGHTILMKPKCSVGRLRFLPIDVCADDYGDNHAADDQVRVLSRDGGSIVKSAVAVYGTLADLWPSQVIFHAKFWIRSPSRYELASRR</sequence>
<gene>
    <name evidence="1" type="ORF">NE863_33755</name>
</gene>
<protein>
    <submittedName>
        <fullName evidence="1">Uncharacterized protein</fullName>
    </submittedName>
</protein>
<organism evidence="1 2">
    <name type="scientific">Ensifer adhaerens</name>
    <name type="common">Sinorhizobium morelense</name>
    <dbReference type="NCBI Taxonomy" id="106592"/>
    <lineage>
        <taxon>Bacteria</taxon>
        <taxon>Pseudomonadati</taxon>
        <taxon>Pseudomonadota</taxon>
        <taxon>Alphaproteobacteria</taxon>
        <taxon>Hyphomicrobiales</taxon>
        <taxon>Rhizobiaceae</taxon>
        <taxon>Sinorhizobium/Ensifer group</taxon>
        <taxon>Ensifer</taxon>
    </lineage>
</organism>
<keyword evidence="1" id="KW-0614">Plasmid</keyword>
<accession>A0A9Q9DDW9</accession>
<dbReference type="RefSeq" id="WP_252161076.1">
    <property type="nucleotide sequence ID" value="NZ_CP098809.1"/>
</dbReference>
<dbReference type="Proteomes" id="UP001055460">
    <property type="component" value="Plasmid pB"/>
</dbReference>
<evidence type="ECO:0000313" key="2">
    <source>
        <dbReference type="Proteomes" id="UP001055460"/>
    </source>
</evidence>